<accession>A0AAV5QH35</accession>
<dbReference type="EMBL" id="BTFZ01000002">
    <property type="protein sequence ID" value="GMM34044.1"/>
    <property type="molecule type" value="Genomic_DNA"/>
</dbReference>
<reference evidence="2 3" key="1">
    <citation type="journal article" date="2023" name="Elife">
        <title>Identification of key yeast species and microbe-microbe interactions impacting larval growth of Drosophila in the wild.</title>
        <authorList>
            <person name="Mure A."/>
            <person name="Sugiura Y."/>
            <person name="Maeda R."/>
            <person name="Honda K."/>
            <person name="Sakurai N."/>
            <person name="Takahashi Y."/>
            <person name="Watada M."/>
            <person name="Katoh T."/>
            <person name="Gotoh A."/>
            <person name="Gotoh Y."/>
            <person name="Taniguchi I."/>
            <person name="Nakamura K."/>
            <person name="Hayashi T."/>
            <person name="Katayama T."/>
            <person name="Uemura T."/>
            <person name="Hattori Y."/>
        </authorList>
    </citation>
    <scope>NUCLEOTIDE SEQUENCE [LARGE SCALE GENOMIC DNA]</scope>
    <source>
        <strain evidence="2 3">SC-9</strain>
    </source>
</reference>
<keyword evidence="1" id="KW-0472">Membrane</keyword>
<dbReference type="RefSeq" id="XP_064851044.1">
    <property type="nucleotide sequence ID" value="XM_064994972.1"/>
</dbReference>
<feature type="transmembrane region" description="Helical" evidence="1">
    <location>
        <begin position="90"/>
        <end position="111"/>
    </location>
</feature>
<sequence>MNKILVRLRPVLSNTSLGSRSGSLVSRIILKNTASTRPLSIMYNHKPKISKVSSMILESRRYYGFKRINVTSPFLVGVLKFFRGTLRGFMIFYFASLAIISGAVATVSYYLNQYEKIPLIFTGPSTGESVSLTLKVLLKMALFNELLTKRLDIANEYLMVFLRHINRSHGLKFDKDSEKLEEYLNNEEILQKGKNWYNLYTDVLLRLAIIKGQMGNIDDAKPFLEKAKSFIDFVNDKDIDVGNRNLRNKGLRLLAKIYERENQIEKTHSPQAIESLYFDSLITLFEQYPEVMTSANIKTYDQMLVLNEEVSKILSRDLYNTINELAAHYSKNNETKTAFKIFLNNLIFLQKNKDALTGPSIPSVASLLDGYFQNQNDTIVPFKIGAGDIPLLKFHLAELLWSFGNHEAAINWTKESFIESFNYSKQDKNCAILSKLSIETLKKMYLKLNKKGKYDKKIERCENLSEEIYLPTYSSGTKMIVDNMR</sequence>
<protein>
    <submittedName>
        <fullName evidence="2">Uncharacterized protein</fullName>
    </submittedName>
</protein>
<keyword evidence="1" id="KW-0812">Transmembrane</keyword>
<evidence type="ECO:0000313" key="3">
    <source>
        <dbReference type="Proteomes" id="UP001360560"/>
    </source>
</evidence>
<keyword evidence="3" id="KW-1185">Reference proteome</keyword>
<proteinExistence type="predicted"/>
<gene>
    <name evidence="2" type="ORF">DASC09_013690</name>
</gene>
<evidence type="ECO:0000256" key="1">
    <source>
        <dbReference type="SAM" id="Phobius"/>
    </source>
</evidence>
<keyword evidence="1" id="KW-1133">Transmembrane helix</keyword>
<dbReference type="Gene3D" id="1.25.40.10">
    <property type="entry name" value="Tetratricopeptide repeat domain"/>
    <property type="match status" value="1"/>
</dbReference>
<name>A0AAV5QH35_9ASCO</name>
<dbReference type="InterPro" id="IPR011990">
    <property type="entry name" value="TPR-like_helical_dom_sf"/>
</dbReference>
<dbReference type="AlphaFoldDB" id="A0AAV5QH35"/>
<dbReference type="Proteomes" id="UP001360560">
    <property type="component" value="Unassembled WGS sequence"/>
</dbReference>
<evidence type="ECO:0000313" key="2">
    <source>
        <dbReference type="EMBL" id="GMM34044.1"/>
    </source>
</evidence>
<dbReference type="GeneID" id="90072023"/>
<comment type="caution">
    <text evidence="2">The sequence shown here is derived from an EMBL/GenBank/DDBJ whole genome shotgun (WGS) entry which is preliminary data.</text>
</comment>
<organism evidence="2 3">
    <name type="scientific">Saccharomycopsis crataegensis</name>
    <dbReference type="NCBI Taxonomy" id="43959"/>
    <lineage>
        <taxon>Eukaryota</taxon>
        <taxon>Fungi</taxon>
        <taxon>Dikarya</taxon>
        <taxon>Ascomycota</taxon>
        <taxon>Saccharomycotina</taxon>
        <taxon>Saccharomycetes</taxon>
        <taxon>Saccharomycopsidaceae</taxon>
        <taxon>Saccharomycopsis</taxon>
    </lineage>
</organism>